<dbReference type="GO" id="GO:0016788">
    <property type="term" value="F:hydrolase activity, acting on ester bonds"/>
    <property type="evidence" value="ECO:0007669"/>
    <property type="project" value="InterPro"/>
</dbReference>
<name>A0A4Q2K1W1_9ACTN</name>
<dbReference type="PANTHER" id="PTHR46124:SF2">
    <property type="entry name" value="D-AMINOACYL-TRNA DEACYLASE"/>
    <property type="match status" value="1"/>
</dbReference>
<dbReference type="SUPFAM" id="SSF51556">
    <property type="entry name" value="Metallo-dependent hydrolases"/>
    <property type="match status" value="1"/>
</dbReference>
<evidence type="ECO:0000313" key="2">
    <source>
        <dbReference type="EMBL" id="RXZ53564.1"/>
    </source>
</evidence>
<dbReference type="PROSITE" id="PS01090">
    <property type="entry name" value="TATD_2"/>
    <property type="match status" value="1"/>
</dbReference>
<accession>A0A4Q2K1W1</accession>
<dbReference type="Proteomes" id="UP000293345">
    <property type="component" value="Unassembled WGS sequence"/>
</dbReference>
<dbReference type="Gene3D" id="3.20.20.140">
    <property type="entry name" value="Metal-dependent hydrolases"/>
    <property type="match status" value="1"/>
</dbReference>
<dbReference type="EMBL" id="SDPW01000001">
    <property type="protein sequence ID" value="RXZ53564.1"/>
    <property type="molecule type" value="Genomic_DNA"/>
</dbReference>
<protein>
    <submittedName>
        <fullName evidence="2">TatD family deoxyribonuclease</fullName>
    </submittedName>
</protein>
<dbReference type="RefSeq" id="WP_129423264.1">
    <property type="nucleotide sequence ID" value="NZ_SDPW01000001.1"/>
</dbReference>
<dbReference type="PROSITE" id="PS01091">
    <property type="entry name" value="TATD_3"/>
    <property type="match status" value="1"/>
</dbReference>
<dbReference type="InterPro" id="IPR001130">
    <property type="entry name" value="TatD-like"/>
</dbReference>
<dbReference type="InterPro" id="IPR018228">
    <property type="entry name" value="DNase_TatD-rel_CS"/>
</dbReference>
<comment type="caution">
    <text evidence="2">The sequence shown here is derived from an EMBL/GenBank/DDBJ whole genome shotgun (WGS) entry which is preliminary data.</text>
</comment>
<dbReference type="Pfam" id="PF01026">
    <property type="entry name" value="TatD_DNase"/>
    <property type="match status" value="1"/>
</dbReference>
<reference evidence="2 3" key="1">
    <citation type="submission" date="2019-01" db="EMBL/GenBank/DDBJ databases">
        <title>Senegalimassilia sp. nov. KGMB04484 isolated human feces.</title>
        <authorList>
            <person name="Han K.-I."/>
            <person name="Kim J.-S."/>
            <person name="Lee K.C."/>
            <person name="Suh M.K."/>
            <person name="Eom M.K."/>
            <person name="Lee J.H."/>
            <person name="Park S.-H."/>
            <person name="Kang S.W."/>
            <person name="Park J.-E."/>
            <person name="Oh B.S."/>
            <person name="Yu S.Y."/>
            <person name="Choi S.-H."/>
            <person name="Lee D.H."/>
            <person name="Yoon H."/>
            <person name="Kim B.-Y."/>
            <person name="Lee J.H."/>
            <person name="Lee J.-S."/>
        </authorList>
    </citation>
    <scope>NUCLEOTIDE SEQUENCE [LARGE SCALE GENOMIC DNA]</scope>
    <source>
        <strain evidence="2 3">KGMB04484</strain>
    </source>
</reference>
<sequence length="358" mass="39585">MTEEQEQPVFLDALFRQKRKHGKFRLVEPPRLEGAVADTHAHVHLLADPALEFARCAVWGVDFVCDIIDVQEDAPEVFDRFDGWYVEAAERLPQVVECTREVLAAGGDAVTHLPDGALPAAFVLPEGAAARPLPRLRLACGVHPHNAKFYDDAMEARLVARLADPRVCAVGEIGLDYHYDLSPREDQRQAFRRQIRLAHETGLPVALHVREAHDEAFAMLHEEGFPAAGTLLHCFDLDWGTLEPWVEQGCYVALGGALTFKRCQDTRDAVARTPRNLLLTETDSPYMTPEPMRGVPCGPAHTVFTAACMAEVLGCESAAARAELLAQLRENARALLDRPPTAWQQAHAPAAVNERNCE</sequence>
<dbReference type="CDD" id="cd01310">
    <property type="entry name" value="TatD_DNAse"/>
    <property type="match status" value="1"/>
</dbReference>
<dbReference type="PANTHER" id="PTHR46124">
    <property type="entry name" value="D-AMINOACYL-TRNA DEACYLASE"/>
    <property type="match status" value="1"/>
</dbReference>
<dbReference type="GO" id="GO:0005829">
    <property type="term" value="C:cytosol"/>
    <property type="evidence" value="ECO:0007669"/>
    <property type="project" value="TreeGrafter"/>
</dbReference>
<keyword evidence="1" id="KW-0378">Hydrolase</keyword>
<proteinExistence type="predicted"/>
<keyword evidence="3" id="KW-1185">Reference proteome</keyword>
<dbReference type="OrthoDB" id="9810005at2"/>
<gene>
    <name evidence="2" type="ORF">ET524_02965</name>
</gene>
<dbReference type="InterPro" id="IPR032466">
    <property type="entry name" value="Metal_Hydrolase"/>
</dbReference>
<evidence type="ECO:0000256" key="1">
    <source>
        <dbReference type="ARBA" id="ARBA00022801"/>
    </source>
</evidence>
<evidence type="ECO:0000313" key="3">
    <source>
        <dbReference type="Proteomes" id="UP000293345"/>
    </source>
</evidence>
<dbReference type="AlphaFoldDB" id="A0A4Q2K1W1"/>
<organism evidence="2 3">
    <name type="scientific">Senegalimassilia faecalis</name>
    <dbReference type="NCBI Taxonomy" id="2509433"/>
    <lineage>
        <taxon>Bacteria</taxon>
        <taxon>Bacillati</taxon>
        <taxon>Actinomycetota</taxon>
        <taxon>Coriobacteriia</taxon>
        <taxon>Coriobacteriales</taxon>
        <taxon>Coriobacteriaceae</taxon>
        <taxon>Senegalimassilia</taxon>
    </lineage>
</organism>